<dbReference type="InterPro" id="IPR036621">
    <property type="entry name" value="Anticodon-bd_dom_sf"/>
</dbReference>
<evidence type="ECO:0000256" key="1">
    <source>
        <dbReference type="ARBA" id="ARBA00022598"/>
    </source>
</evidence>
<sequence>MLDKNDSLNKKVRLAEKQKIPMILVLGNEEMETEMLSIRDREKQAQYKMPLKEFFKHG</sequence>
<protein>
    <submittedName>
        <fullName evidence="5">Anticodon binding domain protein</fullName>
    </submittedName>
</protein>
<reference evidence="5 6" key="1">
    <citation type="journal article" date="2013" name="Genome Announc.">
        <title>Genome Sequences of Three hpAfrica2 Strains of Helicobacter pylori.</title>
        <authorList>
            <person name="Duncan S.S."/>
            <person name="Bertoli M.T."/>
            <person name="Kersulyte D."/>
            <person name="Valk P.L."/>
            <person name="Tamma S."/>
            <person name="Segal I."/>
            <person name="McClain M.S."/>
            <person name="Cover T.L."/>
            <person name="Berg D.E."/>
        </authorList>
    </citation>
    <scope>NUCLEOTIDE SEQUENCE [LARGE SCALE GENOMIC DNA]</scope>
    <source>
        <strain evidence="5 6">SouthAfrica50</strain>
    </source>
</reference>
<keyword evidence="1" id="KW-0436">Ligase</keyword>
<comment type="caution">
    <text evidence="5">The sequence shown here is derived from an EMBL/GenBank/DDBJ whole genome shotgun (WGS) entry which is preliminary data.</text>
</comment>
<dbReference type="GO" id="GO:0006418">
    <property type="term" value="P:tRNA aminoacylation for protein translation"/>
    <property type="evidence" value="ECO:0007669"/>
    <property type="project" value="UniProtKB-ARBA"/>
</dbReference>
<accession>T2S9S6</accession>
<proteinExistence type="predicted"/>
<dbReference type="SUPFAM" id="SSF52954">
    <property type="entry name" value="Class II aaRS ABD-related"/>
    <property type="match status" value="1"/>
</dbReference>
<evidence type="ECO:0000256" key="2">
    <source>
        <dbReference type="ARBA" id="ARBA00022917"/>
    </source>
</evidence>
<keyword evidence="3" id="KW-0030">Aminoacyl-tRNA synthetase</keyword>
<keyword evidence="2" id="KW-0648">Protein biosynthesis</keyword>
<gene>
    <name evidence="5" type="ORF">HPSA50_1797</name>
</gene>
<organism evidence="5 6">
    <name type="scientific">Helicobacter pylori SouthAfrica50</name>
    <dbReference type="NCBI Taxonomy" id="1352357"/>
    <lineage>
        <taxon>Bacteria</taxon>
        <taxon>Pseudomonadati</taxon>
        <taxon>Campylobacterota</taxon>
        <taxon>Epsilonproteobacteria</taxon>
        <taxon>Campylobacterales</taxon>
        <taxon>Helicobacteraceae</taxon>
        <taxon>Helicobacter</taxon>
    </lineage>
</organism>
<evidence type="ECO:0000256" key="3">
    <source>
        <dbReference type="ARBA" id="ARBA00023146"/>
    </source>
</evidence>
<dbReference type="EMBL" id="AVNI01000002">
    <property type="protein sequence ID" value="EQD89471.1"/>
    <property type="molecule type" value="Genomic_DNA"/>
</dbReference>
<evidence type="ECO:0000313" key="5">
    <source>
        <dbReference type="EMBL" id="EQD89471.1"/>
    </source>
</evidence>
<dbReference type="GO" id="GO:0004812">
    <property type="term" value="F:aminoacyl-tRNA ligase activity"/>
    <property type="evidence" value="ECO:0007669"/>
    <property type="project" value="UniProtKB-KW"/>
</dbReference>
<name>T2S9S6_HELPX</name>
<dbReference type="InterPro" id="IPR004154">
    <property type="entry name" value="Anticodon-bd"/>
</dbReference>
<evidence type="ECO:0000313" key="6">
    <source>
        <dbReference type="Proteomes" id="UP000015816"/>
    </source>
</evidence>
<evidence type="ECO:0000259" key="4">
    <source>
        <dbReference type="Pfam" id="PF03129"/>
    </source>
</evidence>
<dbReference type="Pfam" id="PF03129">
    <property type="entry name" value="HGTP_anticodon"/>
    <property type="match status" value="1"/>
</dbReference>
<dbReference type="PATRIC" id="fig|1352357.3.peg.1760"/>
<dbReference type="AlphaFoldDB" id="T2S9S6"/>
<dbReference type="Proteomes" id="UP000015816">
    <property type="component" value="Unassembled WGS sequence"/>
</dbReference>
<feature type="domain" description="Anticodon-binding" evidence="4">
    <location>
        <begin position="3"/>
        <end position="56"/>
    </location>
</feature>
<dbReference type="Gene3D" id="3.40.50.800">
    <property type="entry name" value="Anticodon-binding domain"/>
    <property type="match status" value="1"/>
</dbReference>